<protein>
    <submittedName>
        <fullName evidence="2">Uncharacterized protein</fullName>
    </submittedName>
</protein>
<sequence length="197" mass="22165">MTHGSHTPDLNLTRDRYNTGNQGFIRPLFRVSPLRRNGRGVGEQENQAISSQRGQPSTANPIPLPSHPHISAPAWTDRIARSCGRSRRGFNDRVQPQCIAFISARGKDVTFKEHFRLAQELKQLLTDVDKVQGRGNKETAPPRSFKVSYHRIAEFKRRSPEDRIHLGPTLRHSPSQPSGNVAVDGMADKYDEGPERL</sequence>
<feature type="region of interest" description="Disordered" evidence="1">
    <location>
        <begin position="158"/>
        <end position="197"/>
    </location>
</feature>
<accession>A0AA97P2A8</accession>
<reference evidence="2" key="1">
    <citation type="journal article" date="2012" name="PLoS Genet.">
        <title>Comparative analysis of the genomes of two field isolates of the rice blast fungus Magnaporthe oryzae.</title>
        <authorList>
            <person name="Xue M."/>
            <person name="Yang J."/>
            <person name="Li Z."/>
            <person name="Hu S."/>
            <person name="Yao N."/>
            <person name="Dean R.A."/>
            <person name="Zhao W."/>
            <person name="Shen M."/>
            <person name="Zhang H."/>
            <person name="Li C."/>
            <person name="Liu L."/>
            <person name="Cao L."/>
            <person name="Xu X."/>
            <person name="Xing Y."/>
            <person name="Hsiang T."/>
            <person name="Zhang Z."/>
            <person name="Xu J.R."/>
            <person name="Peng Y.L."/>
        </authorList>
    </citation>
    <scope>NUCLEOTIDE SEQUENCE</scope>
    <source>
        <strain evidence="2">Y34</strain>
    </source>
</reference>
<evidence type="ECO:0000313" key="2">
    <source>
        <dbReference type="EMBL" id="ELQ40806.1"/>
    </source>
</evidence>
<dbReference type="AlphaFoldDB" id="A0AA97P2A8"/>
<feature type="region of interest" description="Disordered" evidence="1">
    <location>
        <begin position="35"/>
        <end position="73"/>
    </location>
</feature>
<dbReference type="EMBL" id="JH793026">
    <property type="protein sequence ID" value="ELQ40806.1"/>
    <property type="molecule type" value="Genomic_DNA"/>
</dbReference>
<evidence type="ECO:0000256" key="1">
    <source>
        <dbReference type="SAM" id="MobiDB-lite"/>
    </source>
</evidence>
<dbReference type="Proteomes" id="UP000011086">
    <property type="component" value="Unassembled WGS sequence"/>
</dbReference>
<proteinExistence type="predicted"/>
<gene>
    <name evidence="2" type="ORF">OOU_Y34scaffold00351g1</name>
</gene>
<feature type="compositionally biased region" description="Basic and acidic residues" evidence="1">
    <location>
        <begin position="186"/>
        <end position="197"/>
    </location>
</feature>
<feature type="compositionally biased region" description="Polar residues" evidence="1">
    <location>
        <begin position="44"/>
        <end position="60"/>
    </location>
</feature>
<name>A0AA97P2A8_PYRO3</name>
<organism evidence="2">
    <name type="scientific">Pyricularia oryzae (strain Y34)</name>
    <name type="common">Rice blast fungus</name>
    <name type="synonym">Magnaporthe oryzae</name>
    <dbReference type="NCBI Taxonomy" id="1143189"/>
    <lineage>
        <taxon>Eukaryota</taxon>
        <taxon>Fungi</taxon>
        <taxon>Dikarya</taxon>
        <taxon>Ascomycota</taxon>
        <taxon>Pezizomycotina</taxon>
        <taxon>Sordariomycetes</taxon>
        <taxon>Sordariomycetidae</taxon>
        <taxon>Magnaporthales</taxon>
        <taxon>Pyriculariaceae</taxon>
        <taxon>Pyricularia</taxon>
    </lineage>
</organism>